<keyword evidence="9" id="KW-1185">Reference proteome</keyword>
<dbReference type="SUPFAM" id="SSF57701">
    <property type="entry name" value="Zn2/Cys6 DNA-binding domain"/>
    <property type="match status" value="1"/>
</dbReference>
<dbReference type="PROSITE" id="PS00463">
    <property type="entry name" value="ZN2_CY6_FUNGAL_1"/>
    <property type="match status" value="1"/>
</dbReference>
<evidence type="ECO:0000259" key="7">
    <source>
        <dbReference type="PROSITE" id="PS50048"/>
    </source>
</evidence>
<dbReference type="STRING" id="656916.A0A2G7FXN9"/>
<dbReference type="InterPro" id="IPR021858">
    <property type="entry name" value="Fun_TF"/>
</dbReference>
<dbReference type="Gene3D" id="4.10.240.10">
    <property type="entry name" value="Zn(2)-C6 fungal-type DNA-binding domain"/>
    <property type="match status" value="1"/>
</dbReference>
<dbReference type="AlphaFoldDB" id="A0A2G7FXN9"/>
<keyword evidence="4" id="KW-0804">Transcription</keyword>
<dbReference type="PANTHER" id="PTHR37534:SF44">
    <property type="entry name" value="ZN(II)2CYS6 TRANSCRIPTION FACTOR (EUROFUNG)"/>
    <property type="match status" value="1"/>
</dbReference>
<dbReference type="CDD" id="cd00067">
    <property type="entry name" value="GAL4"/>
    <property type="match status" value="1"/>
</dbReference>
<protein>
    <recommendedName>
        <fullName evidence="7">Zn(2)-C6 fungal-type domain-containing protein</fullName>
    </recommendedName>
</protein>
<comment type="caution">
    <text evidence="8">The sequence shown here is derived from an EMBL/GenBank/DDBJ whole genome shotgun (WGS) entry which is preliminary data.</text>
</comment>
<evidence type="ECO:0000256" key="4">
    <source>
        <dbReference type="ARBA" id="ARBA00023163"/>
    </source>
</evidence>
<keyword evidence="3" id="KW-0238">DNA-binding</keyword>
<dbReference type="GO" id="GO:0000976">
    <property type="term" value="F:transcription cis-regulatory region binding"/>
    <property type="evidence" value="ECO:0007669"/>
    <property type="project" value="TreeGrafter"/>
</dbReference>
<dbReference type="EMBL" id="NEXV01000328">
    <property type="protein sequence ID" value="PIG85332.1"/>
    <property type="molecule type" value="Genomic_DNA"/>
</dbReference>
<dbReference type="InterPro" id="IPR001138">
    <property type="entry name" value="Zn2Cys6_DnaBD"/>
</dbReference>
<dbReference type="PROSITE" id="PS50048">
    <property type="entry name" value="ZN2_CY6_FUNGAL_2"/>
    <property type="match status" value="1"/>
</dbReference>
<dbReference type="Proteomes" id="UP000231358">
    <property type="component" value="Unassembled WGS sequence"/>
</dbReference>
<reference evidence="8 9" key="1">
    <citation type="submission" date="2017-05" db="EMBL/GenBank/DDBJ databases">
        <title>Genome sequence for an aflatoxigenic pathogen of Argentinian peanut, Aspergillus arachidicola.</title>
        <authorList>
            <person name="Moore G."/>
            <person name="Beltz S.B."/>
            <person name="Mack B.M."/>
        </authorList>
    </citation>
    <scope>NUCLEOTIDE SEQUENCE [LARGE SCALE GENOMIC DNA]</scope>
    <source>
        <strain evidence="8 9">CBS 117610</strain>
    </source>
</reference>
<keyword evidence="5" id="KW-0539">Nucleus</keyword>
<accession>A0A2G7FXN9</accession>
<dbReference type="InterPro" id="IPR036864">
    <property type="entry name" value="Zn2-C6_fun-type_DNA-bd_sf"/>
</dbReference>
<feature type="domain" description="Zn(2)-C6 fungal-type" evidence="7">
    <location>
        <begin position="24"/>
        <end position="52"/>
    </location>
</feature>
<proteinExistence type="predicted"/>
<evidence type="ECO:0000256" key="2">
    <source>
        <dbReference type="ARBA" id="ARBA00023015"/>
    </source>
</evidence>
<keyword evidence="2" id="KW-0805">Transcription regulation</keyword>
<evidence type="ECO:0000256" key="3">
    <source>
        <dbReference type="ARBA" id="ARBA00023125"/>
    </source>
</evidence>
<dbReference type="GO" id="GO:0008270">
    <property type="term" value="F:zinc ion binding"/>
    <property type="evidence" value="ECO:0007669"/>
    <property type="project" value="InterPro"/>
</dbReference>
<feature type="compositionally biased region" description="Basic and acidic residues" evidence="6">
    <location>
        <begin position="76"/>
        <end position="85"/>
    </location>
</feature>
<organism evidence="8 9">
    <name type="scientific">Aspergillus arachidicola</name>
    <dbReference type="NCBI Taxonomy" id="656916"/>
    <lineage>
        <taxon>Eukaryota</taxon>
        <taxon>Fungi</taxon>
        <taxon>Dikarya</taxon>
        <taxon>Ascomycota</taxon>
        <taxon>Pezizomycotina</taxon>
        <taxon>Eurotiomycetes</taxon>
        <taxon>Eurotiomycetidae</taxon>
        <taxon>Eurotiales</taxon>
        <taxon>Aspergillaceae</taxon>
        <taxon>Aspergillus</taxon>
        <taxon>Aspergillus subgen. Circumdati</taxon>
    </lineage>
</organism>
<feature type="region of interest" description="Disordered" evidence="6">
    <location>
        <begin position="66"/>
        <end position="92"/>
    </location>
</feature>
<feature type="region of interest" description="Disordered" evidence="6">
    <location>
        <begin position="1"/>
        <end position="25"/>
    </location>
</feature>
<dbReference type="GO" id="GO:0045944">
    <property type="term" value="P:positive regulation of transcription by RNA polymerase II"/>
    <property type="evidence" value="ECO:0007669"/>
    <property type="project" value="TreeGrafter"/>
</dbReference>
<evidence type="ECO:0000256" key="6">
    <source>
        <dbReference type="SAM" id="MobiDB-lite"/>
    </source>
</evidence>
<dbReference type="PANTHER" id="PTHR37534">
    <property type="entry name" value="TRANSCRIPTIONAL ACTIVATOR PROTEIN UGA3"/>
    <property type="match status" value="1"/>
</dbReference>
<sequence length="648" mass="72932">MEIPTQTSKKSSLPPKRRSKSRSGCQRCKQRRIKCDEGLPFCGQCLKRGFSCPGYQQPMKWRYLNVPGHSTQKPDVQADRSHSSEDGTDGFTQSEIVMAIQYSRELASCVDPTSPETSMNTNEEQIHNGHDITPESYEFDRMINYGCSSSSCLLPGDFLNDLVTEDIRNGSEDIMDSLLENSILQSEFLCPLFKPIDDKAILLSTHYFSHVCTINSCFDSHLNPFRSVIANLMNSSQLIFHLVMMTAATHLCHQQNEMLSVARQHRHDAISYLIENRNVTDKGRFEGVLGSILLGMTSAWRDSSALGITHIHTARALFQESIARPEASNDPQSTSFLVGIMAYWEAMVAIVTTQSPRSLEYLIPFCKQENHDTLVYPNPWTGASTTIFIYAAEVSTLCRQNRLTKHLSTSIASTEVCENIFHEQLTKAGELEAKVLQYSPPVSGYIKDPGDRFTSLSHLQCLAQIYRFSVLVQLYLTFPILLQKSNTTMSTLDTDLSNETSQRSPNEIIVGLAVNILNLISSVPESSGIKVLLTLPLIIAGSALQKVENHNQDIGNLHRTNPFSIEKAILSVHSSDFMILHWRSLVRQKLKVLHEFVRLDPVPRALQILEVVWLRADLCVSNRTNTSTQVFIHWLDVMNEERLESIFG</sequence>
<evidence type="ECO:0000256" key="5">
    <source>
        <dbReference type="ARBA" id="ARBA00023242"/>
    </source>
</evidence>
<name>A0A2G7FXN9_9EURO</name>
<evidence type="ECO:0000313" key="9">
    <source>
        <dbReference type="Proteomes" id="UP000231358"/>
    </source>
</evidence>
<dbReference type="Pfam" id="PF11951">
    <property type="entry name" value="Fungal_trans_2"/>
    <property type="match status" value="1"/>
</dbReference>
<gene>
    <name evidence="8" type="ORF">AARAC_002774</name>
</gene>
<dbReference type="GO" id="GO:0005634">
    <property type="term" value="C:nucleus"/>
    <property type="evidence" value="ECO:0007669"/>
    <property type="project" value="UniProtKB-SubCell"/>
</dbReference>
<evidence type="ECO:0000256" key="1">
    <source>
        <dbReference type="ARBA" id="ARBA00004123"/>
    </source>
</evidence>
<dbReference type="SMART" id="SM00066">
    <property type="entry name" value="GAL4"/>
    <property type="match status" value="1"/>
</dbReference>
<comment type="subcellular location">
    <subcellularLocation>
        <location evidence="1">Nucleus</location>
    </subcellularLocation>
</comment>
<evidence type="ECO:0000313" key="8">
    <source>
        <dbReference type="EMBL" id="PIG85332.1"/>
    </source>
</evidence>
<dbReference type="GO" id="GO:0000981">
    <property type="term" value="F:DNA-binding transcription factor activity, RNA polymerase II-specific"/>
    <property type="evidence" value="ECO:0007669"/>
    <property type="project" value="InterPro"/>
</dbReference>
<dbReference type="Pfam" id="PF00172">
    <property type="entry name" value="Zn_clus"/>
    <property type="match status" value="1"/>
</dbReference>